<reference evidence="2 3" key="1">
    <citation type="journal article" date="2020" name="Nature">
        <title>Six reference-quality genomes reveal evolution of bat adaptations.</title>
        <authorList>
            <person name="Jebb D."/>
            <person name="Huang Z."/>
            <person name="Pippel M."/>
            <person name="Hughes G.M."/>
            <person name="Lavrichenko K."/>
            <person name="Devanna P."/>
            <person name="Winkler S."/>
            <person name="Jermiin L.S."/>
            <person name="Skirmuntt E.C."/>
            <person name="Katzourakis A."/>
            <person name="Burkitt-Gray L."/>
            <person name="Ray D.A."/>
            <person name="Sullivan K.A.M."/>
            <person name="Roscito J.G."/>
            <person name="Kirilenko B.M."/>
            <person name="Davalos L.M."/>
            <person name="Corthals A.P."/>
            <person name="Power M.L."/>
            <person name="Jones G."/>
            <person name="Ransome R.D."/>
            <person name="Dechmann D.K.N."/>
            <person name="Locatelli A.G."/>
            <person name="Puechmaille S.J."/>
            <person name="Fedrigo O."/>
            <person name="Jarvis E.D."/>
            <person name="Hiller M."/>
            <person name="Vernes S.C."/>
            <person name="Myers E.W."/>
            <person name="Teeling E.C."/>
        </authorList>
    </citation>
    <scope>NUCLEOTIDE SEQUENCE [LARGE SCALE GENOMIC DNA]</scope>
    <source>
        <strain evidence="2">MMolMol1</strain>
        <tissue evidence="2">Muscle</tissue>
    </source>
</reference>
<proteinExistence type="predicted"/>
<dbReference type="Proteomes" id="UP000550707">
    <property type="component" value="Unassembled WGS sequence"/>
</dbReference>
<comment type="caution">
    <text evidence="2">The sequence shown here is derived from an EMBL/GenBank/DDBJ whole genome shotgun (WGS) entry which is preliminary data.</text>
</comment>
<feature type="region of interest" description="Disordered" evidence="1">
    <location>
        <begin position="101"/>
        <end position="127"/>
    </location>
</feature>
<evidence type="ECO:0000313" key="2">
    <source>
        <dbReference type="EMBL" id="KAF6433504.1"/>
    </source>
</evidence>
<evidence type="ECO:0000313" key="3">
    <source>
        <dbReference type="Proteomes" id="UP000550707"/>
    </source>
</evidence>
<sequence length="144" mass="14994">MNGRSCSMNFYRISGTPQGPGMVSGQHIPPIRAHSGTPGPSSCGSTPSPGIGSLANSLHLKMPSGGGMVPQSNMAESPIHLPALSPRRQVITNGKSRFQVTQAGGMSGPHTLKPKQQEFGSPFPPNPGKVSVSVGVIWRNRTSL</sequence>
<name>A0A7J8EDH3_MOLMO</name>
<organism evidence="2 3">
    <name type="scientific">Molossus molossus</name>
    <name type="common">Pallas' mastiff bat</name>
    <name type="synonym">Vespertilio molossus</name>
    <dbReference type="NCBI Taxonomy" id="27622"/>
    <lineage>
        <taxon>Eukaryota</taxon>
        <taxon>Metazoa</taxon>
        <taxon>Chordata</taxon>
        <taxon>Craniata</taxon>
        <taxon>Vertebrata</taxon>
        <taxon>Euteleostomi</taxon>
        <taxon>Mammalia</taxon>
        <taxon>Eutheria</taxon>
        <taxon>Laurasiatheria</taxon>
        <taxon>Chiroptera</taxon>
        <taxon>Yangochiroptera</taxon>
        <taxon>Molossidae</taxon>
        <taxon>Molossus</taxon>
    </lineage>
</organism>
<dbReference type="AlphaFoldDB" id="A0A7J8EDH3"/>
<keyword evidence="3" id="KW-1185">Reference proteome</keyword>
<accession>A0A7J8EDH3</accession>
<dbReference type="EMBL" id="JACASF010000014">
    <property type="protein sequence ID" value="KAF6433504.1"/>
    <property type="molecule type" value="Genomic_DNA"/>
</dbReference>
<protein>
    <submittedName>
        <fullName evidence="2">GLIS family zinc finger 3</fullName>
    </submittedName>
</protein>
<evidence type="ECO:0000256" key="1">
    <source>
        <dbReference type="SAM" id="MobiDB-lite"/>
    </source>
</evidence>
<feature type="compositionally biased region" description="Low complexity" evidence="1">
    <location>
        <begin position="35"/>
        <end position="53"/>
    </location>
</feature>
<feature type="region of interest" description="Disordered" evidence="1">
    <location>
        <begin position="30"/>
        <end position="83"/>
    </location>
</feature>
<gene>
    <name evidence="2" type="ORF">HJG59_005691</name>
</gene>